<dbReference type="Gene3D" id="1.20.1560.10">
    <property type="entry name" value="ABC transporter type 1, transmembrane domain"/>
    <property type="match status" value="1"/>
</dbReference>
<evidence type="ECO:0000256" key="9">
    <source>
        <dbReference type="SAM" id="Phobius"/>
    </source>
</evidence>
<evidence type="ECO:0000256" key="1">
    <source>
        <dbReference type="ARBA" id="ARBA00007577"/>
    </source>
</evidence>
<keyword evidence="4" id="KW-0677">Repeat</keyword>
<evidence type="ECO:0000313" key="12">
    <source>
        <dbReference type="Proteomes" id="UP001293254"/>
    </source>
</evidence>
<dbReference type="CDD" id="cd18577">
    <property type="entry name" value="ABC_6TM_Pgp_ABCB1_D1_like"/>
    <property type="match status" value="1"/>
</dbReference>
<feature type="transmembrane region" description="Helical" evidence="9">
    <location>
        <begin position="76"/>
        <end position="94"/>
    </location>
</feature>
<comment type="caution">
    <text evidence="11">The sequence shown here is derived from an EMBL/GenBank/DDBJ whole genome shotgun (WGS) entry which is preliminary data.</text>
</comment>
<evidence type="ECO:0000256" key="2">
    <source>
        <dbReference type="ARBA" id="ARBA00022448"/>
    </source>
</evidence>
<keyword evidence="12" id="KW-1185">Reference proteome</keyword>
<dbReference type="GO" id="GO:0016020">
    <property type="term" value="C:membrane"/>
    <property type="evidence" value="ECO:0007669"/>
    <property type="project" value="InterPro"/>
</dbReference>
<name>A0AAE1XZY5_9LAMI</name>
<dbReference type="SUPFAM" id="SSF90123">
    <property type="entry name" value="ABC transporter transmembrane region"/>
    <property type="match status" value="1"/>
</dbReference>
<evidence type="ECO:0000313" key="11">
    <source>
        <dbReference type="EMBL" id="KAK4420732.1"/>
    </source>
</evidence>
<evidence type="ECO:0000256" key="7">
    <source>
        <dbReference type="ARBA" id="ARBA00023180"/>
    </source>
</evidence>
<feature type="transmembrane region" description="Helical" evidence="9">
    <location>
        <begin position="191"/>
        <end position="208"/>
    </location>
</feature>
<evidence type="ECO:0000256" key="5">
    <source>
        <dbReference type="ARBA" id="ARBA00022989"/>
    </source>
</evidence>
<evidence type="ECO:0000256" key="3">
    <source>
        <dbReference type="ARBA" id="ARBA00022692"/>
    </source>
</evidence>
<keyword evidence="5 9" id="KW-1133">Transmembrane helix</keyword>
<keyword evidence="7" id="KW-0325">Glycoprotein</keyword>
<evidence type="ECO:0000259" key="10">
    <source>
        <dbReference type="PROSITE" id="PS50929"/>
    </source>
</evidence>
<feature type="transmembrane region" description="Helical" evidence="9">
    <location>
        <begin position="268"/>
        <end position="290"/>
    </location>
</feature>
<dbReference type="PANTHER" id="PTHR45136">
    <property type="entry name" value="ABC TRANSPORTER DOMAIN-CONTAINING PROTEIN"/>
    <property type="match status" value="1"/>
</dbReference>
<dbReference type="PANTHER" id="PTHR45136:SF2">
    <property type="entry name" value="ABC TRANSPORTER DOMAIN-CONTAINING PROTEIN"/>
    <property type="match status" value="1"/>
</dbReference>
<dbReference type="InterPro" id="IPR011527">
    <property type="entry name" value="ABC1_TM_dom"/>
</dbReference>
<feature type="region of interest" description="Disordered" evidence="8">
    <location>
        <begin position="1"/>
        <end position="26"/>
    </location>
</feature>
<evidence type="ECO:0000256" key="6">
    <source>
        <dbReference type="ARBA" id="ARBA00023136"/>
    </source>
</evidence>
<dbReference type="GO" id="GO:0005524">
    <property type="term" value="F:ATP binding"/>
    <property type="evidence" value="ECO:0007669"/>
    <property type="project" value="InterPro"/>
</dbReference>
<dbReference type="InterPro" id="IPR036640">
    <property type="entry name" value="ABC1_TM_sf"/>
</dbReference>
<keyword evidence="2" id="KW-0813">Transport</keyword>
<sequence length="317" mass="34482">MAPMTGHFSGSLGRGQGQVTQTNAQGMDAGPKMTILTLFGLGDGLQIPLMMFVLSDVINEYGHLDSDISTRSVNKYALRLLYVAVGVGLSAFIGTRSLSKDLCWARTAERQTSRMRLEYLKSVLRQEVGFFDSQAADSSTTYQVVSTISSDSNTIQVTIGEKCRIPDCLAYMSSFFFCLIFAFTLSWRLTLAAIPFTLMFIVPGLGFGKMMMDVAIKGIESYAVAGGVAQQAISSIRTVYSYVAENQTLDKFSSALQKTMELGIKQGFARGLMMGSMGVIYISWGFQAWIGSLLVSKRQEKGGDIFVAGFNVLMGGL</sequence>
<keyword evidence="6 9" id="KW-0472">Membrane</keyword>
<gene>
    <name evidence="11" type="ORF">Salat_2023700</name>
</gene>
<dbReference type="GO" id="GO:0140359">
    <property type="term" value="F:ABC-type transporter activity"/>
    <property type="evidence" value="ECO:0007669"/>
    <property type="project" value="InterPro"/>
</dbReference>
<evidence type="ECO:0000256" key="4">
    <source>
        <dbReference type="ARBA" id="ARBA00022737"/>
    </source>
</evidence>
<comment type="similarity">
    <text evidence="1">Belongs to the ABC transporter superfamily. ABCB family. Multidrug resistance exporter (TC 3.A.1.201) subfamily.</text>
</comment>
<evidence type="ECO:0000256" key="8">
    <source>
        <dbReference type="SAM" id="MobiDB-lite"/>
    </source>
</evidence>
<dbReference type="Pfam" id="PF00664">
    <property type="entry name" value="ABC_membrane"/>
    <property type="match status" value="1"/>
</dbReference>
<accession>A0AAE1XZY5</accession>
<dbReference type="PROSITE" id="PS50929">
    <property type="entry name" value="ABC_TM1F"/>
    <property type="match status" value="1"/>
</dbReference>
<organism evidence="11 12">
    <name type="scientific">Sesamum alatum</name>
    <dbReference type="NCBI Taxonomy" id="300844"/>
    <lineage>
        <taxon>Eukaryota</taxon>
        <taxon>Viridiplantae</taxon>
        <taxon>Streptophyta</taxon>
        <taxon>Embryophyta</taxon>
        <taxon>Tracheophyta</taxon>
        <taxon>Spermatophyta</taxon>
        <taxon>Magnoliopsida</taxon>
        <taxon>eudicotyledons</taxon>
        <taxon>Gunneridae</taxon>
        <taxon>Pentapetalae</taxon>
        <taxon>asterids</taxon>
        <taxon>lamiids</taxon>
        <taxon>Lamiales</taxon>
        <taxon>Pedaliaceae</taxon>
        <taxon>Sesamum</taxon>
    </lineage>
</organism>
<proteinExistence type="inferred from homology"/>
<reference evidence="11" key="1">
    <citation type="submission" date="2020-06" db="EMBL/GenBank/DDBJ databases">
        <authorList>
            <person name="Li T."/>
            <person name="Hu X."/>
            <person name="Zhang T."/>
            <person name="Song X."/>
            <person name="Zhang H."/>
            <person name="Dai N."/>
            <person name="Sheng W."/>
            <person name="Hou X."/>
            <person name="Wei L."/>
        </authorList>
    </citation>
    <scope>NUCLEOTIDE SEQUENCE</scope>
    <source>
        <strain evidence="11">3651</strain>
        <tissue evidence="11">Leaf</tissue>
    </source>
</reference>
<protein>
    <submittedName>
        <fullName evidence="11">ABC transporter B family member 15</fullName>
    </submittedName>
</protein>
<dbReference type="AlphaFoldDB" id="A0AAE1XZY5"/>
<reference evidence="11" key="2">
    <citation type="journal article" date="2024" name="Plant">
        <title>Genomic evolution and insights into agronomic trait innovations of Sesamum species.</title>
        <authorList>
            <person name="Miao H."/>
            <person name="Wang L."/>
            <person name="Qu L."/>
            <person name="Liu H."/>
            <person name="Sun Y."/>
            <person name="Le M."/>
            <person name="Wang Q."/>
            <person name="Wei S."/>
            <person name="Zheng Y."/>
            <person name="Lin W."/>
            <person name="Duan Y."/>
            <person name="Cao H."/>
            <person name="Xiong S."/>
            <person name="Wang X."/>
            <person name="Wei L."/>
            <person name="Li C."/>
            <person name="Ma Q."/>
            <person name="Ju M."/>
            <person name="Zhao R."/>
            <person name="Li G."/>
            <person name="Mu C."/>
            <person name="Tian Q."/>
            <person name="Mei H."/>
            <person name="Zhang T."/>
            <person name="Gao T."/>
            <person name="Zhang H."/>
        </authorList>
    </citation>
    <scope>NUCLEOTIDE SEQUENCE</scope>
    <source>
        <strain evidence="11">3651</strain>
    </source>
</reference>
<dbReference type="EMBL" id="JACGWO010000008">
    <property type="protein sequence ID" value="KAK4420732.1"/>
    <property type="molecule type" value="Genomic_DNA"/>
</dbReference>
<feature type="transmembrane region" description="Helical" evidence="9">
    <location>
        <begin position="35"/>
        <end position="54"/>
    </location>
</feature>
<keyword evidence="3 9" id="KW-0812">Transmembrane</keyword>
<feature type="domain" description="ABC transmembrane type-1" evidence="10">
    <location>
        <begin position="35"/>
        <end position="317"/>
    </location>
</feature>
<dbReference type="Proteomes" id="UP001293254">
    <property type="component" value="Unassembled WGS sequence"/>
</dbReference>